<evidence type="ECO:0000313" key="1">
    <source>
        <dbReference type="EMBL" id="PMR75184.1"/>
    </source>
</evidence>
<protein>
    <recommendedName>
        <fullName evidence="3">Lipid/polyisoprenoid-binding YceI-like domain-containing protein</fullName>
    </recommendedName>
</protein>
<dbReference type="Proteomes" id="UP000235803">
    <property type="component" value="Unassembled WGS sequence"/>
</dbReference>
<proteinExistence type="predicted"/>
<name>A0A2N7U416_9GAMM</name>
<accession>A0A2N7U416</accession>
<sequence length="157" mass="17107">MAAACLWSAPALAERLEGVLDGKEREWFILRHEGDSTATFTDLGGMHTIDVVGFVDPDSWNSRDSLSISMTLMDGEVTDYDVLYLIGTSAMPPLYTSEEADVRLLLESFDVDGNTARVVGRVEGTLALQATLGEEPSLEEGVDIAVTFDIEASRIEF</sequence>
<reference evidence="1 2" key="1">
    <citation type="submission" date="2018-01" db="EMBL/GenBank/DDBJ databases">
        <title>Halomonas endophytica sp. nov., isolated from storage liquid in the stems of Populus euphratica.</title>
        <authorList>
            <person name="Chen C."/>
        </authorList>
    </citation>
    <scope>NUCLEOTIDE SEQUENCE [LARGE SCALE GENOMIC DNA]</scope>
    <source>
        <strain evidence="1 2">MC28</strain>
    </source>
</reference>
<evidence type="ECO:0008006" key="3">
    <source>
        <dbReference type="Google" id="ProtNLM"/>
    </source>
</evidence>
<evidence type="ECO:0000313" key="2">
    <source>
        <dbReference type="Proteomes" id="UP000235803"/>
    </source>
</evidence>
<dbReference type="AlphaFoldDB" id="A0A2N7U416"/>
<comment type="caution">
    <text evidence="1">The sequence shown here is derived from an EMBL/GenBank/DDBJ whole genome shotgun (WGS) entry which is preliminary data.</text>
</comment>
<keyword evidence="2" id="KW-1185">Reference proteome</keyword>
<gene>
    <name evidence="1" type="ORF">C1H69_10915</name>
</gene>
<organism evidence="1 2">
    <name type="scientific">Billgrantia endophytica</name>
    <dbReference type="NCBI Taxonomy" id="2033802"/>
    <lineage>
        <taxon>Bacteria</taxon>
        <taxon>Pseudomonadati</taxon>
        <taxon>Pseudomonadota</taxon>
        <taxon>Gammaproteobacteria</taxon>
        <taxon>Oceanospirillales</taxon>
        <taxon>Halomonadaceae</taxon>
        <taxon>Billgrantia</taxon>
    </lineage>
</organism>
<dbReference type="EMBL" id="PNRF01000021">
    <property type="protein sequence ID" value="PMR75184.1"/>
    <property type="molecule type" value="Genomic_DNA"/>
</dbReference>